<keyword evidence="2 5" id="KW-0647">Proteasome</keyword>
<gene>
    <name evidence="6" type="ORF">BJ684DRAFT_7964</name>
</gene>
<keyword evidence="7" id="KW-1185">Reference proteome</keyword>
<dbReference type="Gene3D" id="3.60.20.10">
    <property type="entry name" value="Glutamine Phosphoribosylpyrophosphate, subunit 1, domain 1"/>
    <property type="match status" value="1"/>
</dbReference>
<dbReference type="Pfam" id="PF00227">
    <property type="entry name" value="Proteasome"/>
    <property type="match status" value="1"/>
</dbReference>
<evidence type="ECO:0000256" key="5">
    <source>
        <dbReference type="RuleBase" id="RU004203"/>
    </source>
</evidence>
<evidence type="ECO:0000256" key="3">
    <source>
        <dbReference type="ARBA" id="ARBA00023242"/>
    </source>
</evidence>
<dbReference type="PROSITE" id="PS51476">
    <property type="entry name" value="PROTEASOME_BETA_2"/>
    <property type="match status" value="1"/>
</dbReference>
<protein>
    <recommendedName>
        <fullName evidence="5">Proteasome subunit beta</fullName>
    </recommendedName>
</protein>
<organism evidence="6 7">
    <name type="scientific">Piptocephalis cylindrospora</name>
    <dbReference type="NCBI Taxonomy" id="1907219"/>
    <lineage>
        <taxon>Eukaryota</taxon>
        <taxon>Fungi</taxon>
        <taxon>Fungi incertae sedis</taxon>
        <taxon>Zoopagomycota</taxon>
        <taxon>Zoopagomycotina</taxon>
        <taxon>Zoopagomycetes</taxon>
        <taxon>Zoopagales</taxon>
        <taxon>Piptocephalidaceae</taxon>
        <taxon>Piptocephalis</taxon>
    </lineage>
</organism>
<dbReference type="GO" id="GO:0005634">
    <property type="term" value="C:nucleus"/>
    <property type="evidence" value="ECO:0007669"/>
    <property type="project" value="UniProtKB-SubCell"/>
</dbReference>
<dbReference type="AlphaFoldDB" id="A0A4P9Y706"/>
<evidence type="ECO:0000313" key="6">
    <source>
        <dbReference type="EMBL" id="RKP14825.1"/>
    </source>
</evidence>
<dbReference type="InterPro" id="IPR023333">
    <property type="entry name" value="Proteasome_suB-type"/>
</dbReference>
<evidence type="ECO:0000256" key="2">
    <source>
        <dbReference type="ARBA" id="ARBA00022942"/>
    </source>
</evidence>
<dbReference type="PANTHER" id="PTHR32194:SF2">
    <property type="entry name" value="PROTEASOME SUBUNIT BETA TYPE-1"/>
    <property type="match status" value="1"/>
</dbReference>
<comment type="subunit">
    <text evidence="5">Component of the proteasome complex.</text>
</comment>
<dbReference type="PANTHER" id="PTHR32194">
    <property type="entry name" value="METALLOPROTEASE TLDD"/>
    <property type="match status" value="1"/>
</dbReference>
<accession>A0A4P9Y706</accession>
<dbReference type="CDD" id="cd03758">
    <property type="entry name" value="proteasome_beta_type_2"/>
    <property type="match status" value="1"/>
</dbReference>
<dbReference type="PROSITE" id="PS00854">
    <property type="entry name" value="PROTEASOME_BETA_1"/>
    <property type="match status" value="1"/>
</dbReference>
<sequence>MEFLIGITGKDFVLTITDTTQARGITVMKHDEIKSMSLNPHSLMLYSGESGDTVNFAEFIKRNVRLYGIRNNVELSPSAVASFVRGELAQALRSRHPYQVNMLLAGFDPVKDEPSLHWIDYLAASVSVPYASQGYGQYFTLSVLDRHHRPGMNVEEVKAVAKLCVDEMKRRFLVNFAGFTCHIVDKAGIREEKIDL</sequence>
<dbReference type="GO" id="GO:0016787">
    <property type="term" value="F:hydrolase activity"/>
    <property type="evidence" value="ECO:0007669"/>
    <property type="project" value="UniProtKB-KW"/>
</dbReference>
<dbReference type="InterPro" id="IPR029055">
    <property type="entry name" value="Ntn_hydrolases_N"/>
</dbReference>
<keyword evidence="1 5" id="KW-0963">Cytoplasm</keyword>
<dbReference type="GO" id="GO:0019774">
    <property type="term" value="C:proteasome core complex, beta-subunit complex"/>
    <property type="evidence" value="ECO:0007669"/>
    <property type="project" value="UniProtKB-ARBA"/>
</dbReference>
<dbReference type="GO" id="GO:0010498">
    <property type="term" value="P:proteasomal protein catabolic process"/>
    <property type="evidence" value="ECO:0007669"/>
    <property type="project" value="InterPro"/>
</dbReference>
<dbReference type="FunFam" id="3.60.20.10:FF:000008">
    <property type="entry name" value="Proteasome subunit beta type-4"/>
    <property type="match status" value="1"/>
</dbReference>
<dbReference type="SUPFAM" id="SSF56235">
    <property type="entry name" value="N-terminal nucleophile aminohydrolases (Ntn hydrolases)"/>
    <property type="match status" value="1"/>
</dbReference>
<keyword evidence="3 5" id="KW-0539">Nucleus</keyword>
<dbReference type="Proteomes" id="UP000267251">
    <property type="component" value="Unassembled WGS sequence"/>
</dbReference>
<evidence type="ECO:0000256" key="4">
    <source>
        <dbReference type="ARBA" id="ARBA00026071"/>
    </source>
</evidence>
<evidence type="ECO:0000256" key="1">
    <source>
        <dbReference type="ARBA" id="ARBA00022490"/>
    </source>
</evidence>
<comment type="similarity">
    <text evidence="5">Belongs to the peptidase T1B family.</text>
</comment>
<dbReference type="InterPro" id="IPR001353">
    <property type="entry name" value="Proteasome_sua/b"/>
</dbReference>
<comment type="subunit">
    <text evidence="4">The 26S proteasome consists of a 20S proteasome core and two 19S regulatory subunits. The 20S proteasome core is composed of 28 subunits that are arranged in four stacked rings, resulting in a barrel-shaped structure. The two end rings are each formed by seven alpha subunits, and the two central rings are each formed by seven beta subunits. The catalytic chamber with the active sites is on the inside of the barrel.</text>
</comment>
<comment type="subcellular location">
    <subcellularLocation>
        <location evidence="5">Cytoplasm</location>
    </subcellularLocation>
    <subcellularLocation>
        <location evidence="5">Nucleus</location>
    </subcellularLocation>
</comment>
<reference evidence="7" key="1">
    <citation type="journal article" date="2018" name="Nat. Microbiol.">
        <title>Leveraging single-cell genomics to expand the fungal tree of life.</title>
        <authorList>
            <person name="Ahrendt S.R."/>
            <person name="Quandt C.A."/>
            <person name="Ciobanu D."/>
            <person name="Clum A."/>
            <person name="Salamov A."/>
            <person name="Andreopoulos B."/>
            <person name="Cheng J.F."/>
            <person name="Woyke T."/>
            <person name="Pelin A."/>
            <person name="Henrissat B."/>
            <person name="Reynolds N.K."/>
            <person name="Benny G.L."/>
            <person name="Smith M.E."/>
            <person name="James T.Y."/>
            <person name="Grigoriev I.V."/>
        </authorList>
    </citation>
    <scope>NUCLEOTIDE SEQUENCE [LARGE SCALE GENOMIC DNA]</scope>
</reference>
<keyword evidence="6" id="KW-0378">Hydrolase</keyword>
<dbReference type="OrthoDB" id="268428at2759"/>
<proteinExistence type="inferred from homology"/>
<comment type="function">
    <text evidence="5">Component of the proteasome, a multicatalytic proteinase complex which is characterized by its ability to cleave peptides with Arg, Phe, Tyr, Leu, and Glu adjacent to the leaving group at neutral or slightly basic pH. The proteasome has an ATP-dependent proteolytic activity.</text>
</comment>
<dbReference type="InterPro" id="IPR016050">
    <property type="entry name" value="Proteasome_bsu_CS"/>
</dbReference>
<dbReference type="GO" id="GO:0005737">
    <property type="term" value="C:cytoplasm"/>
    <property type="evidence" value="ECO:0007669"/>
    <property type="project" value="UniProtKB-SubCell"/>
</dbReference>
<dbReference type="EMBL" id="KZ987786">
    <property type="protein sequence ID" value="RKP14825.1"/>
    <property type="molecule type" value="Genomic_DNA"/>
</dbReference>
<name>A0A4P9Y706_9FUNG</name>
<evidence type="ECO:0000313" key="7">
    <source>
        <dbReference type="Proteomes" id="UP000267251"/>
    </source>
</evidence>
<dbReference type="InterPro" id="IPR035206">
    <property type="entry name" value="Proteasome_beta2"/>
</dbReference>